<keyword evidence="10" id="KW-0630">Potassium</keyword>
<dbReference type="EMBL" id="MH172497">
    <property type="protein sequence ID" value="QAA95904.1"/>
    <property type="molecule type" value="mRNA"/>
</dbReference>
<evidence type="ECO:0000256" key="1">
    <source>
        <dbReference type="ARBA" id="ARBA00004448"/>
    </source>
</evidence>
<evidence type="ECO:0000256" key="12">
    <source>
        <dbReference type="ARBA" id="ARBA00023065"/>
    </source>
</evidence>
<evidence type="ECO:0000256" key="9">
    <source>
        <dbReference type="ARBA" id="ARBA00022946"/>
    </source>
</evidence>
<feature type="transmembrane region" description="Helical" evidence="18">
    <location>
        <begin position="119"/>
        <end position="143"/>
    </location>
</feature>
<dbReference type="InterPro" id="IPR011527">
    <property type="entry name" value="ABC1_TM_dom"/>
</dbReference>
<proteinExistence type="evidence at transcript level"/>
<evidence type="ECO:0000256" key="5">
    <source>
        <dbReference type="ARBA" id="ARBA00022692"/>
    </source>
</evidence>
<keyword evidence="11 18" id="KW-1133">Transmembrane helix</keyword>
<evidence type="ECO:0000256" key="16">
    <source>
        <dbReference type="ARBA" id="ARBA00041416"/>
    </source>
</evidence>
<evidence type="ECO:0000259" key="20">
    <source>
        <dbReference type="PROSITE" id="PS50929"/>
    </source>
</evidence>
<keyword evidence="14 18" id="KW-0472">Membrane</keyword>
<evidence type="ECO:0000256" key="3">
    <source>
        <dbReference type="ARBA" id="ARBA00022448"/>
    </source>
</evidence>
<dbReference type="PANTHER" id="PTHR43394:SF17">
    <property type="entry name" value="MITOCHONDRIAL POTASSIUM CHANNEL ATP-BINDING SUBUNIT"/>
    <property type="match status" value="1"/>
</dbReference>
<dbReference type="GO" id="GO:0005524">
    <property type="term" value="F:ATP binding"/>
    <property type="evidence" value="ECO:0007669"/>
    <property type="project" value="UniProtKB-KW"/>
</dbReference>
<dbReference type="InterPro" id="IPR017871">
    <property type="entry name" value="ABC_transporter-like_CS"/>
</dbReference>
<keyword evidence="8 21" id="KW-0067">ATP-binding</keyword>
<evidence type="ECO:0000256" key="18">
    <source>
        <dbReference type="SAM" id="Phobius"/>
    </source>
</evidence>
<evidence type="ECO:0000256" key="7">
    <source>
        <dbReference type="ARBA" id="ARBA00022792"/>
    </source>
</evidence>
<keyword evidence="3" id="KW-0813">Transport</keyword>
<dbReference type="GO" id="GO:0015421">
    <property type="term" value="F:ABC-type oligopeptide transporter activity"/>
    <property type="evidence" value="ECO:0007669"/>
    <property type="project" value="TreeGrafter"/>
</dbReference>
<comment type="subcellular location">
    <subcellularLocation>
        <location evidence="1">Mitochondrion inner membrane</location>
        <topology evidence="1">Multi-pass membrane protein</topology>
    </subcellularLocation>
</comment>
<dbReference type="PROSITE" id="PS00211">
    <property type="entry name" value="ABC_TRANSPORTER_1"/>
    <property type="match status" value="1"/>
</dbReference>
<evidence type="ECO:0000256" key="8">
    <source>
        <dbReference type="ARBA" id="ARBA00022840"/>
    </source>
</evidence>
<dbReference type="InterPro" id="IPR003593">
    <property type="entry name" value="AAA+_ATPase"/>
</dbReference>
<protein>
    <recommendedName>
        <fullName evidence="15">Mitochondrial potassium channel ATP-binding subunit</fullName>
    </recommendedName>
    <alternativeName>
        <fullName evidence="17">ATP-binding cassette sub-family B member 8, mitochondrial</fullName>
    </alternativeName>
    <alternativeName>
        <fullName evidence="16">Mitochondrial sulfonylurea-receptor</fullName>
    </alternativeName>
</protein>
<dbReference type="GO" id="GO:0005743">
    <property type="term" value="C:mitochondrial inner membrane"/>
    <property type="evidence" value="ECO:0007669"/>
    <property type="project" value="UniProtKB-SubCell"/>
</dbReference>
<dbReference type="Pfam" id="PF00005">
    <property type="entry name" value="ABC_tran"/>
    <property type="match status" value="1"/>
</dbReference>
<dbReference type="InterPro" id="IPR027417">
    <property type="entry name" value="P-loop_NTPase"/>
</dbReference>
<keyword evidence="5 18" id="KW-0812">Transmembrane</keyword>
<dbReference type="CDD" id="cd18574">
    <property type="entry name" value="ABC_6TM_ABCB8_like"/>
    <property type="match status" value="1"/>
</dbReference>
<gene>
    <name evidence="21" type="primary">ABCB4</name>
</gene>
<evidence type="ECO:0000256" key="10">
    <source>
        <dbReference type="ARBA" id="ARBA00022958"/>
    </source>
</evidence>
<name>A0A3R5SLD7_DIACI</name>
<feature type="domain" description="ABC transporter" evidence="19">
    <location>
        <begin position="448"/>
        <end position="685"/>
    </location>
</feature>
<dbReference type="SMART" id="SM00382">
    <property type="entry name" value="AAA"/>
    <property type="match status" value="1"/>
</dbReference>
<evidence type="ECO:0000256" key="13">
    <source>
        <dbReference type="ARBA" id="ARBA00023128"/>
    </source>
</evidence>
<dbReference type="InterPro" id="IPR003439">
    <property type="entry name" value="ABC_transporter-like_ATP-bd"/>
</dbReference>
<dbReference type="Pfam" id="PF00664">
    <property type="entry name" value="ABC_membrane"/>
    <property type="match status" value="1"/>
</dbReference>
<feature type="transmembrane region" description="Helical" evidence="18">
    <location>
        <begin position="272"/>
        <end position="292"/>
    </location>
</feature>
<keyword evidence="13" id="KW-0496">Mitochondrion</keyword>
<evidence type="ECO:0000313" key="21">
    <source>
        <dbReference type="EMBL" id="QAA95904.1"/>
    </source>
</evidence>
<organism evidence="21">
    <name type="scientific">Diaphorina citri</name>
    <name type="common">Asian citrus psyllid</name>
    <dbReference type="NCBI Taxonomy" id="121845"/>
    <lineage>
        <taxon>Eukaryota</taxon>
        <taxon>Metazoa</taxon>
        <taxon>Ecdysozoa</taxon>
        <taxon>Arthropoda</taxon>
        <taxon>Hexapoda</taxon>
        <taxon>Insecta</taxon>
        <taxon>Pterygota</taxon>
        <taxon>Neoptera</taxon>
        <taxon>Paraneoptera</taxon>
        <taxon>Hemiptera</taxon>
        <taxon>Sternorrhyncha</taxon>
        <taxon>Psylloidea</taxon>
        <taxon>Psyllidae</taxon>
        <taxon>Diaphorininae</taxon>
        <taxon>Diaphorina</taxon>
    </lineage>
</organism>
<evidence type="ECO:0000256" key="4">
    <source>
        <dbReference type="ARBA" id="ARBA00022538"/>
    </source>
</evidence>
<keyword evidence="4" id="KW-0633">Potassium transport</keyword>
<dbReference type="CDD" id="cd03249">
    <property type="entry name" value="ABC_MTABC3_MDL1_MDL2"/>
    <property type="match status" value="1"/>
</dbReference>
<dbReference type="AlphaFoldDB" id="A0A3R5SLD7"/>
<keyword evidence="7" id="KW-0999">Mitochondrion inner membrane</keyword>
<keyword evidence="12" id="KW-0406">Ion transport</keyword>
<comment type="similarity">
    <text evidence="2">Belongs to the ABC transporter superfamily. ABCB family. Multidrug resistance exporter (TC 3.A.1.201) subfamily.</text>
</comment>
<sequence>MLISFLRLSTHGASCNFNLFKIHCGRLNHFQYNNIRKHIFRNFEFTKATEKTLKDSNLTLKLFISTSGICLVKLISDNHTVLCQSAKSRAVGYPDQNALVLKEPQFEWKQFLQLLIPEIWSLLGAVSAALLVAFINIQLPLYLGNIINILAKFTQDSTAQLSFMSEMKEPALKLVGLYVAQSVFTCVYISLLSGLGERIAAKLRCQLFESILKQDIAFFDSTRTGELVDRLTTDVQEFKSSFKLVVSQGLRNGAQVIGAVSSLLIISPSLTLGMLGIVPIVIISGTFIGSLLRSLSREAQNQAAKAVTIGEEAISNIRTVRAFAMEPYEVRLFTDQVSLSCSLQERLGVGVGMFQAGTNLFLNGMVLGTLYFGGHLMASNTLTAGDLMSFLVSTQMIQRSMAQMSLLFGSYIKGLSSGARIFQLINLKPHISSEGGQILPTENLVPEVQFNDVTFAYPTRPSQTILKDFNLRIPAGQKVAIVGSSGNGKSTIVALLERFYDVSSGNITISGVDLKHLDGTWLRGNVIGLINQEPVLFATSVRENIRYGDSSVSDEQIEEAAKLANAHGFISEFPSGYDTVVGERGVTISGGQKQRIAIARALLKNPQILILDEATSALDNESEKLVQAALESACKGRTVLMIAHRLSTVKNADLIVVLQAGQIVEMGNHKSLLAKKGHYWTLMNQQNP</sequence>
<feature type="transmembrane region" description="Helical" evidence="18">
    <location>
        <begin position="175"/>
        <end position="195"/>
    </location>
</feature>
<evidence type="ECO:0000256" key="14">
    <source>
        <dbReference type="ARBA" id="ARBA00023136"/>
    </source>
</evidence>
<dbReference type="GO" id="GO:0090374">
    <property type="term" value="P:oligopeptide export from mitochondrion"/>
    <property type="evidence" value="ECO:0007669"/>
    <property type="project" value="TreeGrafter"/>
</dbReference>
<dbReference type="Gene3D" id="3.40.50.300">
    <property type="entry name" value="P-loop containing nucleotide triphosphate hydrolases"/>
    <property type="match status" value="1"/>
</dbReference>
<evidence type="ECO:0000256" key="15">
    <source>
        <dbReference type="ARBA" id="ARBA00040439"/>
    </source>
</evidence>
<reference evidence="21" key="1">
    <citation type="submission" date="2018-04" db="EMBL/GenBank/DDBJ databases">
        <title>The ABC transporter gene family of Asian Citrus Psyllid, Diaphorina citri.</title>
        <authorList>
            <person name="Wang Z."/>
            <person name="Zeng X."/>
        </authorList>
    </citation>
    <scope>NUCLEOTIDE SEQUENCE</scope>
</reference>
<dbReference type="PANTHER" id="PTHR43394">
    <property type="entry name" value="ATP-DEPENDENT PERMEASE MDL1, MITOCHONDRIAL"/>
    <property type="match status" value="1"/>
</dbReference>
<evidence type="ECO:0000256" key="2">
    <source>
        <dbReference type="ARBA" id="ARBA00007577"/>
    </source>
</evidence>
<keyword evidence="6" id="KW-0547">Nucleotide-binding</keyword>
<feature type="domain" description="ABC transmembrane type-1" evidence="20">
    <location>
        <begin position="123"/>
        <end position="413"/>
    </location>
</feature>
<accession>A0A3R5SLD7</accession>
<dbReference type="InterPro" id="IPR039421">
    <property type="entry name" value="Type_1_exporter"/>
</dbReference>
<dbReference type="SUPFAM" id="SSF52540">
    <property type="entry name" value="P-loop containing nucleoside triphosphate hydrolases"/>
    <property type="match status" value="1"/>
</dbReference>
<evidence type="ECO:0000256" key="17">
    <source>
        <dbReference type="ARBA" id="ARBA00042968"/>
    </source>
</evidence>
<dbReference type="PROSITE" id="PS50929">
    <property type="entry name" value="ABC_TM1F"/>
    <property type="match status" value="1"/>
</dbReference>
<dbReference type="InterPro" id="IPR036640">
    <property type="entry name" value="ABC1_TM_sf"/>
</dbReference>
<evidence type="ECO:0000259" key="19">
    <source>
        <dbReference type="PROSITE" id="PS50893"/>
    </source>
</evidence>
<dbReference type="GO" id="GO:0016887">
    <property type="term" value="F:ATP hydrolysis activity"/>
    <property type="evidence" value="ECO:0007669"/>
    <property type="project" value="InterPro"/>
</dbReference>
<dbReference type="FunFam" id="3.40.50.300:FF:000403">
    <property type="entry name" value="ATP-binding cassette sub-family B member 8, mitochondrial"/>
    <property type="match status" value="1"/>
</dbReference>
<dbReference type="GO" id="GO:0006813">
    <property type="term" value="P:potassium ion transport"/>
    <property type="evidence" value="ECO:0007669"/>
    <property type="project" value="UniProtKB-KW"/>
</dbReference>
<dbReference type="SUPFAM" id="SSF90123">
    <property type="entry name" value="ABC transporter transmembrane region"/>
    <property type="match status" value="1"/>
</dbReference>
<keyword evidence="9" id="KW-0809">Transit peptide</keyword>
<evidence type="ECO:0000256" key="11">
    <source>
        <dbReference type="ARBA" id="ARBA00022989"/>
    </source>
</evidence>
<dbReference type="Gene3D" id="1.20.1560.10">
    <property type="entry name" value="ABC transporter type 1, transmembrane domain"/>
    <property type="match status" value="1"/>
</dbReference>
<evidence type="ECO:0000256" key="6">
    <source>
        <dbReference type="ARBA" id="ARBA00022741"/>
    </source>
</evidence>
<dbReference type="FunFam" id="1.20.1560.10:FF:000016">
    <property type="entry name" value="ATP-binding cassette sub-family B member 8, mitochondrial"/>
    <property type="match status" value="1"/>
</dbReference>
<dbReference type="PROSITE" id="PS50893">
    <property type="entry name" value="ABC_TRANSPORTER_2"/>
    <property type="match status" value="1"/>
</dbReference>